<protein>
    <recommendedName>
        <fullName evidence="2">Right handed beta helix domain-containing protein</fullName>
    </recommendedName>
</protein>
<reference evidence="3 4" key="1">
    <citation type="journal article" date="2012" name="J. Bacteriol.">
        <title>Draft genome sequence of Methanobacterium formicicum DSM 3637, an archaebacterium isolated from the methane producer amoeba Pelomyxa palustris.</title>
        <authorList>
            <person name="Gutierrez G."/>
        </authorList>
    </citation>
    <scope>NUCLEOTIDE SEQUENCE [LARGE SCALE GENOMIC DNA]</scope>
    <source>
        <strain evidence="4">DSM 3637 / PP1</strain>
    </source>
</reference>
<dbReference type="InterPro" id="IPR006626">
    <property type="entry name" value="PbH1"/>
</dbReference>
<sequence>MNAWKNGILISIILFSLFFIASSCLQVVSASPDAIYVNGSCGNDSWDGQNIAWNGSSGPKLSIKNAVEVVDSNGTVNIANGVYTGANNTGISINKSIIINGQSQSNTIINGTDTAQIFIIASGVNVTLQNLTLTNGKAVDGGGGICNKGNLTVTNCTIINNNATHGGGIYNWGGVCTVINSSINNNTAAYLGGGIYNFGTFEVANSDISNNIVDYYGGGICNYQGDCIVTNSTINNNIASHAGGGIYNYQNSNFTVTNSSINDNTALTGGGGIYNNVGTCTVTNSTINSNNGGGIYNQGLCAVINSTINNNIADNNGGGIFNAGTCEVTNSTISDNTVSNPNMLTLGGGILNYANSACTITNSIINNNSAQFGGGIFNAGNCTVTNSTISSNIATNGGGINHNYGNLTVTGSTLINNQADMGSAVYTTSSDTLINFNRIFNNTGSYDVYSTVNGINATNNWWGTNFQGTNPFDAGRVNENVTATPWIVLNINNTNNLILTGENSTVGANLRYNYNGTDYEDTWTVYGNAVPDVNVSFTSTLGNLSILNGTINNGSNATTIFTGTTAGNGTVNAMVDNQTVTTTIQINDIINLYAGLGNFQFTASITSNTYNLGITPITINAATPETTSTSQVNAATTTVGMENTGTPINYIVMAILLIISGLILEKKR</sequence>
<dbReference type="PANTHER" id="PTHR11319">
    <property type="entry name" value="G PROTEIN-COUPLED RECEPTOR-RELATED"/>
    <property type="match status" value="1"/>
</dbReference>
<organism evidence="3 4">
    <name type="scientific">Methanobacterium formicicum (strain DSM 3637 / PP1)</name>
    <dbReference type="NCBI Taxonomy" id="1204725"/>
    <lineage>
        <taxon>Archaea</taxon>
        <taxon>Methanobacteriati</taxon>
        <taxon>Methanobacteriota</taxon>
        <taxon>Methanomada group</taxon>
        <taxon>Methanobacteria</taxon>
        <taxon>Methanobacteriales</taxon>
        <taxon>Methanobacteriaceae</taxon>
        <taxon>Methanobacterium</taxon>
    </lineage>
</organism>
<proteinExistence type="predicted"/>
<keyword evidence="1" id="KW-0472">Membrane</keyword>
<dbReference type="PATRIC" id="fig|1204725.3.peg.268"/>
<dbReference type="SMART" id="SM00710">
    <property type="entry name" value="PbH1"/>
    <property type="match status" value="10"/>
</dbReference>
<dbReference type="Gene3D" id="2.60.40.10">
    <property type="entry name" value="Immunoglobulins"/>
    <property type="match status" value="1"/>
</dbReference>
<dbReference type="AlphaFoldDB" id="K2R2Z6"/>
<keyword evidence="4" id="KW-1185">Reference proteome</keyword>
<evidence type="ECO:0000313" key="4">
    <source>
        <dbReference type="Proteomes" id="UP000007360"/>
    </source>
</evidence>
<evidence type="ECO:0000259" key="2">
    <source>
        <dbReference type="Pfam" id="PF13229"/>
    </source>
</evidence>
<dbReference type="SUPFAM" id="SSF49373">
    <property type="entry name" value="Invasin/intimin cell-adhesion fragments"/>
    <property type="match status" value="1"/>
</dbReference>
<feature type="transmembrane region" description="Helical" evidence="1">
    <location>
        <begin position="647"/>
        <end position="664"/>
    </location>
</feature>
<dbReference type="InterPro" id="IPR011050">
    <property type="entry name" value="Pectin_lyase_fold/virulence"/>
</dbReference>
<dbReference type="Gene3D" id="2.160.20.10">
    <property type="entry name" value="Single-stranded right-handed beta-helix, Pectin lyase-like"/>
    <property type="match status" value="1"/>
</dbReference>
<dbReference type="Proteomes" id="UP000007360">
    <property type="component" value="Unassembled WGS sequence"/>
</dbReference>
<keyword evidence="1" id="KW-0812">Transmembrane</keyword>
<name>K2R2Z6_METFP</name>
<dbReference type="PANTHER" id="PTHR11319:SF35">
    <property type="entry name" value="OUTER MEMBRANE PROTEIN PMPC-RELATED"/>
    <property type="match status" value="1"/>
</dbReference>
<dbReference type="PROSITE" id="PS51257">
    <property type="entry name" value="PROKAR_LIPOPROTEIN"/>
    <property type="match status" value="1"/>
</dbReference>
<dbReference type="InterPro" id="IPR039448">
    <property type="entry name" value="Beta_helix"/>
</dbReference>
<dbReference type="InterPro" id="IPR013783">
    <property type="entry name" value="Ig-like_fold"/>
</dbReference>
<comment type="caution">
    <text evidence="3">The sequence shown here is derived from an EMBL/GenBank/DDBJ whole genome shotgun (WGS) entry which is preliminary data.</text>
</comment>
<dbReference type="InterPro" id="IPR012334">
    <property type="entry name" value="Pectin_lyas_fold"/>
</dbReference>
<evidence type="ECO:0000256" key="1">
    <source>
        <dbReference type="SAM" id="Phobius"/>
    </source>
</evidence>
<dbReference type="EMBL" id="AMPO01000001">
    <property type="protein sequence ID" value="EKF86888.1"/>
    <property type="molecule type" value="Genomic_DNA"/>
</dbReference>
<dbReference type="Pfam" id="PF13229">
    <property type="entry name" value="Beta_helix"/>
    <property type="match status" value="1"/>
</dbReference>
<keyword evidence="1" id="KW-1133">Transmembrane helix</keyword>
<feature type="domain" description="Right handed beta helix" evidence="2">
    <location>
        <begin position="197"/>
        <end position="363"/>
    </location>
</feature>
<dbReference type="InterPro" id="IPR008964">
    <property type="entry name" value="Invasin/intimin_cell_adhesion"/>
</dbReference>
<dbReference type="OrthoDB" id="78475at2157"/>
<evidence type="ECO:0000313" key="3">
    <source>
        <dbReference type="EMBL" id="EKF86888.1"/>
    </source>
</evidence>
<dbReference type="RefSeq" id="WP_004029460.1">
    <property type="nucleotide sequence ID" value="NZ_AMPO01000001.1"/>
</dbReference>
<gene>
    <name evidence="3" type="ORF">A994_01340</name>
</gene>
<accession>K2R2Z6</accession>
<dbReference type="SUPFAM" id="SSF51126">
    <property type="entry name" value="Pectin lyase-like"/>
    <property type="match status" value="2"/>
</dbReference>